<keyword evidence="1" id="KW-0812">Transmembrane</keyword>
<evidence type="ECO:0000256" key="1">
    <source>
        <dbReference type="SAM" id="Phobius"/>
    </source>
</evidence>
<dbReference type="RefSeq" id="WP_209490305.1">
    <property type="nucleotide sequence ID" value="NZ_JAGGLC010000001.1"/>
</dbReference>
<dbReference type="EMBL" id="JAGGLC010000001">
    <property type="protein sequence ID" value="MBP1986123.1"/>
    <property type="molecule type" value="Genomic_DNA"/>
</dbReference>
<name>A0A8T4GVN3_9EURY</name>
<feature type="transmembrane region" description="Helical" evidence="1">
    <location>
        <begin position="12"/>
        <end position="32"/>
    </location>
</feature>
<gene>
    <name evidence="3" type="ORF">J2753_000596</name>
</gene>
<sequence length="80" mass="8166">MASGLPELAVELATVLAYAVLSGVLTYVGVLSEQTALETFAGGPAPLAVWFLLLGGVAIYGGVVLVGRELLATKLLSLLH</sequence>
<reference evidence="3" key="1">
    <citation type="submission" date="2021-03" db="EMBL/GenBank/DDBJ databases">
        <title>Genomic Encyclopedia of Type Strains, Phase IV (KMG-IV): sequencing the most valuable type-strain genomes for metagenomic binning, comparative biology and taxonomic classification.</title>
        <authorList>
            <person name="Goeker M."/>
        </authorList>
    </citation>
    <scope>NUCLEOTIDE SEQUENCE</scope>
    <source>
        <strain evidence="3">DSM 26232</strain>
    </source>
</reference>
<organism evidence="3 4">
    <name type="scientific">Halolamina salifodinae</name>
    <dbReference type="NCBI Taxonomy" id="1202767"/>
    <lineage>
        <taxon>Archaea</taxon>
        <taxon>Methanobacteriati</taxon>
        <taxon>Methanobacteriota</taxon>
        <taxon>Stenosarchaea group</taxon>
        <taxon>Halobacteria</taxon>
        <taxon>Halobacteriales</taxon>
        <taxon>Haloferacaceae</taxon>
    </lineage>
</organism>
<keyword evidence="1" id="KW-0472">Membrane</keyword>
<dbReference type="AlphaFoldDB" id="A0A8T4GVN3"/>
<dbReference type="Proteomes" id="UP000823736">
    <property type="component" value="Unassembled WGS sequence"/>
</dbReference>
<dbReference type="Pfam" id="PF26478">
    <property type="entry name" value="DUF8151"/>
    <property type="match status" value="1"/>
</dbReference>
<evidence type="ECO:0000313" key="4">
    <source>
        <dbReference type="Proteomes" id="UP000823736"/>
    </source>
</evidence>
<keyword evidence="4" id="KW-1185">Reference proteome</keyword>
<accession>A0A8T4GVN3</accession>
<protein>
    <recommendedName>
        <fullName evidence="2">DUF8151 domain-containing protein</fullName>
    </recommendedName>
</protein>
<feature type="transmembrane region" description="Helical" evidence="1">
    <location>
        <begin position="47"/>
        <end position="67"/>
    </location>
</feature>
<evidence type="ECO:0000259" key="2">
    <source>
        <dbReference type="Pfam" id="PF26478"/>
    </source>
</evidence>
<keyword evidence="1" id="KW-1133">Transmembrane helix</keyword>
<dbReference type="OrthoDB" id="205411at2157"/>
<feature type="domain" description="DUF8151" evidence="2">
    <location>
        <begin position="1"/>
        <end position="78"/>
    </location>
</feature>
<comment type="caution">
    <text evidence="3">The sequence shown here is derived from an EMBL/GenBank/DDBJ whole genome shotgun (WGS) entry which is preliminary data.</text>
</comment>
<proteinExistence type="predicted"/>
<evidence type="ECO:0000313" key="3">
    <source>
        <dbReference type="EMBL" id="MBP1986123.1"/>
    </source>
</evidence>
<dbReference type="InterPro" id="IPR058464">
    <property type="entry name" value="DUF8151"/>
</dbReference>